<feature type="transmembrane region" description="Helical" evidence="1">
    <location>
        <begin position="72"/>
        <end position="91"/>
    </location>
</feature>
<dbReference type="AlphaFoldDB" id="A0A158GBL2"/>
<accession>A0A158GBL2</accession>
<protein>
    <recommendedName>
        <fullName evidence="4">Transmembrane transcriptional regulator (Anti-sigma factor)</fullName>
    </recommendedName>
</protein>
<dbReference type="Proteomes" id="UP000054717">
    <property type="component" value="Unassembled WGS sequence"/>
</dbReference>
<sequence>MPLSEADMQAFADGLLAPERAARVHAYLSRRPDEARRVAFCTRLNAQMRSVFRDLGESAPPLRTAQRYRIQLAMAVLACFALIAAAVFVTVRVPDAALERAAIVALADAPMHAASASAPDLSSAGFRAIGVRTIIVGAFATADAYVYRNVQQEPLVVVTVRGEPGASAPPWRARRIGGARLFEWTSAAGVRMIVGGNAGTRGLMRAADLLTKD</sequence>
<keyword evidence="1" id="KW-0812">Transmembrane</keyword>
<evidence type="ECO:0000256" key="1">
    <source>
        <dbReference type="SAM" id="Phobius"/>
    </source>
</evidence>
<evidence type="ECO:0000313" key="2">
    <source>
        <dbReference type="EMBL" id="SAL29287.1"/>
    </source>
</evidence>
<reference evidence="2" key="1">
    <citation type="submission" date="2016-01" db="EMBL/GenBank/DDBJ databases">
        <authorList>
            <person name="Peeters Charlotte."/>
        </authorList>
    </citation>
    <scope>NUCLEOTIDE SEQUENCE</scope>
    <source>
        <strain evidence="2">LMG 22936</strain>
    </source>
</reference>
<keyword evidence="1" id="KW-0472">Membrane</keyword>
<proteinExistence type="predicted"/>
<keyword evidence="3" id="KW-1185">Reference proteome</keyword>
<comment type="caution">
    <text evidence="2">The sequence shown here is derived from an EMBL/GenBank/DDBJ whole genome shotgun (WGS) entry which is preliminary data.</text>
</comment>
<dbReference type="EMBL" id="FCNZ02000005">
    <property type="protein sequence ID" value="SAL29287.1"/>
    <property type="molecule type" value="Genomic_DNA"/>
</dbReference>
<evidence type="ECO:0000313" key="3">
    <source>
        <dbReference type="Proteomes" id="UP000054717"/>
    </source>
</evidence>
<keyword evidence="1" id="KW-1133">Transmembrane helix</keyword>
<gene>
    <name evidence="2" type="ORF">AWB66_01754</name>
</gene>
<evidence type="ECO:0008006" key="4">
    <source>
        <dbReference type="Google" id="ProtNLM"/>
    </source>
</evidence>
<name>A0A158GBL2_9BURK</name>
<organism evidence="2 3">
    <name type="scientific">Caballeronia telluris</name>
    <dbReference type="NCBI Taxonomy" id="326475"/>
    <lineage>
        <taxon>Bacteria</taxon>
        <taxon>Pseudomonadati</taxon>
        <taxon>Pseudomonadota</taxon>
        <taxon>Betaproteobacteria</taxon>
        <taxon>Burkholderiales</taxon>
        <taxon>Burkholderiaceae</taxon>
        <taxon>Caballeronia</taxon>
    </lineage>
</organism>
<dbReference type="STRING" id="326475.AWB66_01754"/>